<reference evidence="1 2" key="1">
    <citation type="journal article" date="2023" name="Nucleic Acids Res.">
        <title>The hologenome of Daphnia magna reveals possible DNA methylation and microbiome-mediated evolution of the host genome.</title>
        <authorList>
            <person name="Chaturvedi A."/>
            <person name="Li X."/>
            <person name="Dhandapani V."/>
            <person name="Marshall H."/>
            <person name="Kissane S."/>
            <person name="Cuenca-Cambronero M."/>
            <person name="Asole G."/>
            <person name="Calvet F."/>
            <person name="Ruiz-Romero M."/>
            <person name="Marangio P."/>
            <person name="Guigo R."/>
            <person name="Rago D."/>
            <person name="Mirbahai L."/>
            <person name="Eastwood N."/>
            <person name="Colbourne J.K."/>
            <person name="Zhou J."/>
            <person name="Mallon E."/>
            <person name="Orsini L."/>
        </authorList>
    </citation>
    <scope>NUCLEOTIDE SEQUENCE [LARGE SCALE GENOMIC DNA]</scope>
    <source>
        <strain evidence="1">LRV0_1</strain>
    </source>
</reference>
<comment type="caution">
    <text evidence="1">The sequence shown here is derived from an EMBL/GenBank/DDBJ whole genome shotgun (WGS) entry which is preliminary data.</text>
</comment>
<organism evidence="1 2">
    <name type="scientific">Daphnia magna</name>
    <dbReference type="NCBI Taxonomy" id="35525"/>
    <lineage>
        <taxon>Eukaryota</taxon>
        <taxon>Metazoa</taxon>
        <taxon>Ecdysozoa</taxon>
        <taxon>Arthropoda</taxon>
        <taxon>Crustacea</taxon>
        <taxon>Branchiopoda</taxon>
        <taxon>Diplostraca</taxon>
        <taxon>Cladocera</taxon>
        <taxon>Anomopoda</taxon>
        <taxon>Daphniidae</taxon>
        <taxon>Daphnia</taxon>
    </lineage>
</organism>
<sequence length="278" mass="32314">MDCKLMELSIFLEELKMKRDQVAQLDVELSRLNLGLIEKESELHAKTAHCRQLELKLAKSSQELKKMNDDFGALTKSYQQETCRQEAAILDYAEKLRKVQMEKQCLTLKIGHFEKEIKEVYGHVRTVVEGLPKLHDQQESLAECLQAFETKQLKLIETCEMIQIYVSRIQKEAEGKWKIAQESQANQNVLEKKLCVTEAQLRVVEGDLGKSDTAGLLRKQKESLSHQLEMSKQREDKLRLDLGREREEKLDLQRKHEQVLNQLAHYLSSEQKETIRPA</sequence>
<protein>
    <submittedName>
        <fullName evidence="1">Uncharacterized protein</fullName>
    </submittedName>
</protein>
<proteinExistence type="predicted"/>
<name>A0ABQ9Z7G2_9CRUS</name>
<keyword evidence="2" id="KW-1185">Reference proteome</keyword>
<evidence type="ECO:0000313" key="2">
    <source>
        <dbReference type="Proteomes" id="UP001234178"/>
    </source>
</evidence>
<dbReference type="Proteomes" id="UP001234178">
    <property type="component" value="Unassembled WGS sequence"/>
</dbReference>
<evidence type="ECO:0000313" key="1">
    <source>
        <dbReference type="EMBL" id="KAK4008833.1"/>
    </source>
</evidence>
<accession>A0ABQ9Z7G2</accession>
<dbReference type="EMBL" id="JAOYFB010000002">
    <property type="protein sequence ID" value="KAK4008833.1"/>
    <property type="molecule type" value="Genomic_DNA"/>
</dbReference>
<gene>
    <name evidence="1" type="ORF">OUZ56_013960</name>
</gene>